<evidence type="ECO:0000313" key="3">
    <source>
        <dbReference type="EMBL" id="TNN34782.1"/>
    </source>
</evidence>
<name>A0A4Z2F2Q6_9TELE</name>
<keyword evidence="2" id="KW-0472">Membrane</keyword>
<feature type="region of interest" description="Disordered" evidence="1">
    <location>
        <begin position="211"/>
        <end position="233"/>
    </location>
</feature>
<dbReference type="Proteomes" id="UP000314294">
    <property type="component" value="Unassembled WGS sequence"/>
</dbReference>
<evidence type="ECO:0000256" key="2">
    <source>
        <dbReference type="SAM" id="Phobius"/>
    </source>
</evidence>
<evidence type="ECO:0000313" key="4">
    <source>
        <dbReference type="Proteomes" id="UP000314294"/>
    </source>
</evidence>
<protein>
    <submittedName>
        <fullName evidence="3">Uncharacterized protein</fullName>
    </submittedName>
</protein>
<feature type="transmembrane region" description="Helical" evidence="2">
    <location>
        <begin position="52"/>
        <end position="72"/>
    </location>
</feature>
<gene>
    <name evidence="3" type="ORF">EYF80_055053</name>
</gene>
<organism evidence="3 4">
    <name type="scientific">Liparis tanakae</name>
    <name type="common">Tanaka's snailfish</name>
    <dbReference type="NCBI Taxonomy" id="230148"/>
    <lineage>
        <taxon>Eukaryota</taxon>
        <taxon>Metazoa</taxon>
        <taxon>Chordata</taxon>
        <taxon>Craniata</taxon>
        <taxon>Vertebrata</taxon>
        <taxon>Euteleostomi</taxon>
        <taxon>Actinopterygii</taxon>
        <taxon>Neopterygii</taxon>
        <taxon>Teleostei</taxon>
        <taxon>Neoteleostei</taxon>
        <taxon>Acanthomorphata</taxon>
        <taxon>Eupercaria</taxon>
        <taxon>Perciformes</taxon>
        <taxon>Cottioidei</taxon>
        <taxon>Cottales</taxon>
        <taxon>Liparidae</taxon>
        <taxon>Liparis</taxon>
    </lineage>
</organism>
<comment type="caution">
    <text evidence="3">The sequence shown here is derived from an EMBL/GenBank/DDBJ whole genome shotgun (WGS) entry which is preliminary data.</text>
</comment>
<feature type="compositionally biased region" description="Polar residues" evidence="1">
    <location>
        <begin position="224"/>
        <end position="233"/>
    </location>
</feature>
<sequence length="233" mass="25000">MWWKRSATDLIEVRAVPLSVAMTIVLHCSPCGGMSGLESRPHGPAGFRCSEVLTLLALTLLGLTLLALTLLVKTVLALTLLSLPGNHIFTPEVFRNHYRPSGASLDRVNIWRVGFGSRGDCAAVSSDNNNLPVLCRCIGAIHLGAPFELGGNVFSGFRTSASPPTPSLPLDGGEVRPEYLQGRWSGSDRPATPQAFMKSSVLGREVVAEQPVRRPAGDSRCQELFSNSFTSNS</sequence>
<keyword evidence="2" id="KW-1133">Transmembrane helix</keyword>
<proteinExistence type="predicted"/>
<feature type="compositionally biased region" description="Basic and acidic residues" evidence="1">
    <location>
        <begin position="211"/>
        <end position="221"/>
    </location>
</feature>
<evidence type="ECO:0000256" key="1">
    <source>
        <dbReference type="SAM" id="MobiDB-lite"/>
    </source>
</evidence>
<reference evidence="3 4" key="1">
    <citation type="submission" date="2019-03" db="EMBL/GenBank/DDBJ databases">
        <title>First draft genome of Liparis tanakae, snailfish: a comprehensive survey of snailfish specific genes.</title>
        <authorList>
            <person name="Kim W."/>
            <person name="Song I."/>
            <person name="Jeong J.-H."/>
            <person name="Kim D."/>
            <person name="Kim S."/>
            <person name="Ryu S."/>
            <person name="Song J.Y."/>
            <person name="Lee S.K."/>
        </authorList>
    </citation>
    <scope>NUCLEOTIDE SEQUENCE [LARGE SCALE GENOMIC DNA]</scope>
    <source>
        <tissue evidence="3">Muscle</tissue>
    </source>
</reference>
<keyword evidence="2" id="KW-0812">Transmembrane</keyword>
<accession>A0A4Z2F2Q6</accession>
<dbReference type="AlphaFoldDB" id="A0A4Z2F2Q6"/>
<dbReference type="EMBL" id="SRLO01001890">
    <property type="protein sequence ID" value="TNN34782.1"/>
    <property type="molecule type" value="Genomic_DNA"/>
</dbReference>
<keyword evidence="4" id="KW-1185">Reference proteome</keyword>